<comment type="caution">
    <text evidence="1">The sequence shown here is derived from an EMBL/GenBank/DDBJ whole genome shotgun (WGS) entry which is preliminary data.</text>
</comment>
<name>A0A815FCX0_9BILA</name>
<reference evidence="1" key="1">
    <citation type="submission" date="2021-02" db="EMBL/GenBank/DDBJ databases">
        <authorList>
            <person name="Nowell W R."/>
        </authorList>
    </citation>
    <scope>NUCLEOTIDE SEQUENCE</scope>
</reference>
<gene>
    <name evidence="1" type="ORF">JYZ213_LOCUS33208</name>
</gene>
<dbReference type="EMBL" id="CAJNOG010000619">
    <property type="protein sequence ID" value="CAF1317427.1"/>
    <property type="molecule type" value="Genomic_DNA"/>
</dbReference>
<dbReference type="AlphaFoldDB" id="A0A815FCX0"/>
<proteinExistence type="predicted"/>
<evidence type="ECO:0000313" key="2">
    <source>
        <dbReference type="Proteomes" id="UP000663845"/>
    </source>
</evidence>
<sequence length="133" mass="15306">MEDDIKSFYEQFSIENIDNQLEKSSGNNNNFDDSNNQSKQSLQYENLSLLENPKYIGFFYDGQNECTMIYQIGFKDSEPVYRVSHRCGSHGEGTKVGDLIIHRPALFPIVLLECCGPNQVDVTIRRKVNLNIY</sequence>
<organism evidence="1 2">
    <name type="scientific">Adineta steineri</name>
    <dbReference type="NCBI Taxonomy" id="433720"/>
    <lineage>
        <taxon>Eukaryota</taxon>
        <taxon>Metazoa</taxon>
        <taxon>Spiralia</taxon>
        <taxon>Gnathifera</taxon>
        <taxon>Rotifera</taxon>
        <taxon>Eurotatoria</taxon>
        <taxon>Bdelloidea</taxon>
        <taxon>Adinetida</taxon>
        <taxon>Adinetidae</taxon>
        <taxon>Adineta</taxon>
    </lineage>
</organism>
<protein>
    <submittedName>
        <fullName evidence="1">Uncharacterized protein</fullName>
    </submittedName>
</protein>
<accession>A0A815FCX0</accession>
<evidence type="ECO:0000313" key="1">
    <source>
        <dbReference type="EMBL" id="CAF1317427.1"/>
    </source>
</evidence>
<dbReference type="Proteomes" id="UP000663845">
    <property type="component" value="Unassembled WGS sequence"/>
</dbReference>